<feature type="compositionally biased region" description="Basic and acidic residues" evidence="1">
    <location>
        <begin position="389"/>
        <end position="410"/>
    </location>
</feature>
<reference evidence="3" key="1">
    <citation type="journal article" date="2017" name="Front. Plant Sci.">
        <title>Climate Clever Clovers: New Paradigm to Reduce the Environmental Footprint of Ruminants by Breeding Low Methanogenic Forages Utilizing Haplotype Variation.</title>
        <authorList>
            <person name="Kaur P."/>
            <person name="Appels R."/>
            <person name="Bayer P.E."/>
            <person name="Keeble-Gagnere G."/>
            <person name="Wang J."/>
            <person name="Hirakawa H."/>
            <person name="Shirasawa K."/>
            <person name="Vercoe P."/>
            <person name="Stefanova K."/>
            <person name="Durmic Z."/>
            <person name="Nichols P."/>
            <person name="Revell C."/>
            <person name="Isobe S.N."/>
            <person name="Edwards D."/>
            <person name="Erskine W."/>
        </authorList>
    </citation>
    <scope>NUCLEOTIDE SEQUENCE [LARGE SCALE GENOMIC DNA]</scope>
    <source>
        <strain evidence="3">cv. Daliak</strain>
    </source>
</reference>
<accession>A0A2Z6NDI1</accession>
<evidence type="ECO:0000313" key="2">
    <source>
        <dbReference type="EMBL" id="GAU41756.1"/>
    </source>
</evidence>
<feature type="compositionally biased region" description="Basic and acidic residues" evidence="1">
    <location>
        <begin position="22"/>
        <end position="42"/>
    </location>
</feature>
<protein>
    <submittedName>
        <fullName evidence="2">Uncharacterized protein</fullName>
    </submittedName>
</protein>
<sequence>MTQNEAYVLSKHHVIEEDNISETDKKNLLEDTSEHANEKSQEENQNLPTKDVVENGSNIYSDTTIEHGKDGHDADDNVEEKIQTISIPEANDADENASMIGSDYSLEDTHAIEISMENQMHPKSDEEGFKEKGIGLASEHATMELGNISMQEESCGDDVKDEIQMIPIAEAKDVEEKEATRLVSHNIGSKNENDSLEGGDAHESDINMENQMHPIDEAEDVEEKVSMQEECCGDDVNEKTRMILTDEVKDVEVKGVGLVSQNVERKLENDSLEGDANESDINMENQMHPKPEEEDVEAKATTEVGKVSMEEECCGDDVKEKIPVIPKGEVKDVEEKATEVTSHNIESKLENDSLEGDANESDISMENQMHQKSEDVMEKATTEPGKVSMQEECRGDDVKEKFPMIPRAEVKDVQEKATKLLNSHNIESKLENDTLEGDANGSDINIENQMYPKPEEDVKEKATTEIGKVLMQEERCSDDVKQKIPMIPTDEVKDVEEKAIGMASDHTNSLENDLLKDKDDLEIAAGMSYDGETSELEDEDKKDGNMIIPFMNGIENFQGKTTILASNDPLILRNSFGGEGL</sequence>
<dbReference type="Proteomes" id="UP000242715">
    <property type="component" value="Unassembled WGS sequence"/>
</dbReference>
<evidence type="ECO:0000313" key="3">
    <source>
        <dbReference type="Proteomes" id="UP000242715"/>
    </source>
</evidence>
<feature type="region of interest" description="Disordered" evidence="1">
    <location>
        <begin position="17"/>
        <end position="55"/>
    </location>
</feature>
<name>A0A2Z6NDI1_TRISU</name>
<feature type="region of interest" description="Disordered" evidence="1">
    <location>
        <begin position="429"/>
        <end position="461"/>
    </location>
</feature>
<gene>
    <name evidence="2" type="ORF">TSUD_13560</name>
</gene>
<organism evidence="2 3">
    <name type="scientific">Trifolium subterraneum</name>
    <name type="common">Subterranean clover</name>
    <dbReference type="NCBI Taxonomy" id="3900"/>
    <lineage>
        <taxon>Eukaryota</taxon>
        <taxon>Viridiplantae</taxon>
        <taxon>Streptophyta</taxon>
        <taxon>Embryophyta</taxon>
        <taxon>Tracheophyta</taxon>
        <taxon>Spermatophyta</taxon>
        <taxon>Magnoliopsida</taxon>
        <taxon>eudicotyledons</taxon>
        <taxon>Gunneridae</taxon>
        <taxon>Pentapetalae</taxon>
        <taxon>rosids</taxon>
        <taxon>fabids</taxon>
        <taxon>Fabales</taxon>
        <taxon>Fabaceae</taxon>
        <taxon>Papilionoideae</taxon>
        <taxon>50 kb inversion clade</taxon>
        <taxon>NPAAA clade</taxon>
        <taxon>Hologalegina</taxon>
        <taxon>IRL clade</taxon>
        <taxon>Trifolieae</taxon>
        <taxon>Trifolium</taxon>
    </lineage>
</organism>
<feature type="region of interest" description="Disordered" evidence="1">
    <location>
        <begin position="265"/>
        <end position="300"/>
    </location>
</feature>
<evidence type="ECO:0000256" key="1">
    <source>
        <dbReference type="SAM" id="MobiDB-lite"/>
    </source>
</evidence>
<keyword evidence="3" id="KW-1185">Reference proteome</keyword>
<dbReference type="EMBL" id="DF973880">
    <property type="protein sequence ID" value="GAU41756.1"/>
    <property type="molecule type" value="Genomic_DNA"/>
</dbReference>
<dbReference type="OrthoDB" id="1681423at2759"/>
<feature type="region of interest" description="Disordered" evidence="1">
    <location>
        <begin position="333"/>
        <end position="410"/>
    </location>
</feature>
<feature type="compositionally biased region" description="Basic and acidic residues" evidence="1">
    <location>
        <begin position="369"/>
        <end position="381"/>
    </location>
</feature>
<dbReference type="AlphaFoldDB" id="A0A2Z6NDI1"/>
<proteinExistence type="predicted"/>